<evidence type="ECO:0000313" key="2">
    <source>
        <dbReference type="EMBL" id="KAH7131671.1"/>
    </source>
</evidence>
<name>A0A9P9ITC3_9HYPO</name>
<dbReference type="PANTHER" id="PTHR33112:SF10">
    <property type="entry name" value="TOL"/>
    <property type="match status" value="1"/>
</dbReference>
<accession>A0A9P9ITC3</accession>
<keyword evidence="3" id="KW-1185">Reference proteome</keyword>
<organism evidence="2 3">
    <name type="scientific">Dactylonectria estremocensis</name>
    <dbReference type="NCBI Taxonomy" id="1079267"/>
    <lineage>
        <taxon>Eukaryota</taxon>
        <taxon>Fungi</taxon>
        <taxon>Dikarya</taxon>
        <taxon>Ascomycota</taxon>
        <taxon>Pezizomycotina</taxon>
        <taxon>Sordariomycetes</taxon>
        <taxon>Hypocreomycetidae</taxon>
        <taxon>Hypocreales</taxon>
        <taxon>Nectriaceae</taxon>
        <taxon>Dactylonectria</taxon>
    </lineage>
</organism>
<evidence type="ECO:0000259" key="1">
    <source>
        <dbReference type="Pfam" id="PF06985"/>
    </source>
</evidence>
<sequence>MLCALCLGHFQYSHKTREEFSRLKYQTAQAIRRHSTNEDIVKLFEEDADTFARSLHGSQNLCPWLLGEISGVPSNLPGLQSELDIWDKARPGVDIAQNAANGCELCIRISTAVSWMPRFYRSNGIENQQTSSIPCSENMRHVNVSSWLELRPATRRPELIRFLIQAVPPGSGDHAWLRLDLYTQREMDGGSFPRPIGLTSDDATCRSVLTEALSACLKSHTSCRKGSEGGWLPSRLIEIEDSDHVRVVTRGQVQATTLSGKIEYFTLSHVWGSEPFLTLTTGNIARLAQGVQTSTLPRCFQDAINMTKQFGPRYIWIDSLCIIQDSEEDWIIESGLMHRIYSNGTCNLAASNQSNSSQGLFHHRDPRMADTFTVQCSWDNHKDSMTVFPEIFRSVIMENAPLYKRAWVTQEQRLSPRTIHMAAFPMWECREAVLAETFPNSEFHEQNRFLPKPTKLDVGSLGSGSHEFWADIIEAYSACGLTKETDKLVALSGIAKALSERLGQKYFAGIWECNFIPGLLWHVGKSIDGVDLGTVRYRTYVAPSWSWTSVQGPIEPFTKTVLEELVVVLSVGIQSANNDQFGRLVGGSLSLNGVLFKFPPLASIMGDWASFSGTSRFDDWALSLDHCGNDFYENETWFLPLAKAPTASTRLHLDICGILIQRAATTLATPVFSRVGFAIVDYDGEIAGSGWFLDDWDHQPWDQERYDMIALQ</sequence>
<evidence type="ECO:0000313" key="3">
    <source>
        <dbReference type="Proteomes" id="UP000717696"/>
    </source>
</evidence>
<proteinExistence type="predicted"/>
<dbReference type="EMBL" id="JAGMUU010000019">
    <property type="protein sequence ID" value="KAH7131671.1"/>
    <property type="molecule type" value="Genomic_DNA"/>
</dbReference>
<dbReference type="Pfam" id="PF06985">
    <property type="entry name" value="HET"/>
    <property type="match status" value="1"/>
</dbReference>
<feature type="domain" description="Heterokaryon incompatibility" evidence="1">
    <location>
        <begin position="264"/>
        <end position="411"/>
    </location>
</feature>
<dbReference type="Proteomes" id="UP000717696">
    <property type="component" value="Unassembled WGS sequence"/>
</dbReference>
<dbReference type="OrthoDB" id="5362512at2759"/>
<dbReference type="InterPro" id="IPR010730">
    <property type="entry name" value="HET"/>
</dbReference>
<reference evidence="2" key="1">
    <citation type="journal article" date="2021" name="Nat. Commun.">
        <title>Genetic determinants of endophytism in the Arabidopsis root mycobiome.</title>
        <authorList>
            <person name="Mesny F."/>
            <person name="Miyauchi S."/>
            <person name="Thiergart T."/>
            <person name="Pickel B."/>
            <person name="Atanasova L."/>
            <person name="Karlsson M."/>
            <person name="Huettel B."/>
            <person name="Barry K.W."/>
            <person name="Haridas S."/>
            <person name="Chen C."/>
            <person name="Bauer D."/>
            <person name="Andreopoulos W."/>
            <person name="Pangilinan J."/>
            <person name="LaButti K."/>
            <person name="Riley R."/>
            <person name="Lipzen A."/>
            <person name="Clum A."/>
            <person name="Drula E."/>
            <person name="Henrissat B."/>
            <person name="Kohler A."/>
            <person name="Grigoriev I.V."/>
            <person name="Martin F.M."/>
            <person name="Hacquard S."/>
        </authorList>
    </citation>
    <scope>NUCLEOTIDE SEQUENCE</scope>
    <source>
        <strain evidence="2">MPI-CAGE-AT-0021</strain>
    </source>
</reference>
<dbReference type="AlphaFoldDB" id="A0A9P9ITC3"/>
<dbReference type="PANTHER" id="PTHR33112">
    <property type="entry name" value="DOMAIN PROTEIN, PUTATIVE-RELATED"/>
    <property type="match status" value="1"/>
</dbReference>
<comment type="caution">
    <text evidence="2">The sequence shown here is derived from an EMBL/GenBank/DDBJ whole genome shotgun (WGS) entry which is preliminary data.</text>
</comment>
<protein>
    <submittedName>
        <fullName evidence="2">Heterokaryon incompatibility protein-domain-containing protein</fullName>
    </submittedName>
</protein>
<gene>
    <name evidence="2" type="ORF">B0J13DRAFT_107706</name>
</gene>